<sequence length="192" mass="22922">MRNIRGGREESDLQELSNLLACVKILDRIDRFWWPLDLDGIFSVKLTRNFIDNVNLHDRVETTRWCKILPIRVNIFLWRAAQDRLPTRFTLSERGMDLSFILCAVCNVDVASIKEWLSWVDDQRGRRRHRLEVIVITMLWMLWRFRNSITFDGDKIKKSLLFDNVVLLSFSWLKNRDSNSGVVWNSWLMYSL</sequence>
<dbReference type="EMBL" id="OX465082">
    <property type="protein sequence ID" value="CAI9291370.1"/>
    <property type="molecule type" value="Genomic_DNA"/>
</dbReference>
<dbReference type="AlphaFoldDB" id="A0AA36EF66"/>
<proteinExistence type="predicted"/>
<dbReference type="Proteomes" id="UP001177003">
    <property type="component" value="Chromosome 6"/>
</dbReference>
<evidence type="ECO:0000313" key="2">
    <source>
        <dbReference type="EMBL" id="CAI9291370.1"/>
    </source>
</evidence>
<gene>
    <name evidence="2" type="ORF">LSALG_LOCUS30514</name>
</gene>
<feature type="domain" description="Reverse transcriptase zinc-binding" evidence="1">
    <location>
        <begin position="42"/>
        <end position="113"/>
    </location>
</feature>
<accession>A0AA36EF66</accession>
<dbReference type="InterPro" id="IPR026960">
    <property type="entry name" value="RVT-Znf"/>
</dbReference>
<name>A0AA36EF66_LACSI</name>
<reference evidence="2" key="1">
    <citation type="submission" date="2023-04" db="EMBL/GenBank/DDBJ databases">
        <authorList>
            <person name="Vijverberg K."/>
            <person name="Xiong W."/>
            <person name="Schranz E."/>
        </authorList>
    </citation>
    <scope>NUCLEOTIDE SEQUENCE</scope>
</reference>
<protein>
    <recommendedName>
        <fullName evidence="1">Reverse transcriptase zinc-binding domain-containing protein</fullName>
    </recommendedName>
</protein>
<dbReference type="Pfam" id="PF13966">
    <property type="entry name" value="zf-RVT"/>
    <property type="match status" value="1"/>
</dbReference>
<evidence type="ECO:0000259" key="1">
    <source>
        <dbReference type="Pfam" id="PF13966"/>
    </source>
</evidence>
<evidence type="ECO:0000313" key="3">
    <source>
        <dbReference type="Proteomes" id="UP001177003"/>
    </source>
</evidence>
<organism evidence="2 3">
    <name type="scientific">Lactuca saligna</name>
    <name type="common">Willowleaf lettuce</name>
    <dbReference type="NCBI Taxonomy" id="75948"/>
    <lineage>
        <taxon>Eukaryota</taxon>
        <taxon>Viridiplantae</taxon>
        <taxon>Streptophyta</taxon>
        <taxon>Embryophyta</taxon>
        <taxon>Tracheophyta</taxon>
        <taxon>Spermatophyta</taxon>
        <taxon>Magnoliopsida</taxon>
        <taxon>eudicotyledons</taxon>
        <taxon>Gunneridae</taxon>
        <taxon>Pentapetalae</taxon>
        <taxon>asterids</taxon>
        <taxon>campanulids</taxon>
        <taxon>Asterales</taxon>
        <taxon>Asteraceae</taxon>
        <taxon>Cichorioideae</taxon>
        <taxon>Cichorieae</taxon>
        <taxon>Lactucinae</taxon>
        <taxon>Lactuca</taxon>
    </lineage>
</organism>
<keyword evidence="3" id="KW-1185">Reference proteome</keyword>